<dbReference type="SFLD" id="SFLDG01129">
    <property type="entry name" value="C1.5:_HAD__Beta-PGM__Phosphata"/>
    <property type="match status" value="1"/>
</dbReference>
<evidence type="ECO:0000313" key="2">
    <source>
        <dbReference type="Proteomes" id="UP000001744"/>
    </source>
</evidence>
<dbReference type="SFLD" id="SFLDS00003">
    <property type="entry name" value="Haloacid_Dehalogenase"/>
    <property type="match status" value="1"/>
</dbReference>
<dbReference type="HOGENOM" id="CLU_071162_0_0_1"/>
<dbReference type="NCBIfam" id="TIGR01681">
    <property type="entry name" value="HAD-SF-IIIC"/>
    <property type="match status" value="1"/>
</dbReference>
<dbReference type="PANTHER" id="PTHR17901">
    <property type="entry name" value="MAGNESIUM-DEPENDENT PHOSPHATASE 1 MDP1"/>
    <property type="match status" value="1"/>
</dbReference>
<dbReference type="Proteomes" id="UP000001744">
    <property type="component" value="Unassembled WGS sequence"/>
</dbReference>
<dbReference type="Pfam" id="PF12689">
    <property type="entry name" value="Acid_PPase"/>
    <property type="match status" value="1"/>
</dbReference>
<dbReference type="NCBIfam" id="TIGR01685">
    <property type="entry name" value="MDP-1"/>
    <property type="match status" value="1"/>
</dbReference>
<dbReference type="SUPFAM" id="SSF56784">
    <property type="entry name" value="HAD-like"/>
    <property type="match status" value="1"/>
</dbReference>
<evidence type="ECO:0000313" key="1">
    <source>
        <dbReference type="EMBL" id="EEB07318.2"/>
    </source>
</evidence>
<dbReference type="EMBL" id="KE651166">
    <property type="protein sequence ID" value="EEB07318.2"/>
    <property type="molecule type" value="Genomic_DNA"/>
</dbReference>
<name>B6K2D7_SCHJY</name>
<dbReference type="JaponicusDB" id="SJAG_02405"/>
<dbReference type="RefSeq" id="XP_002173611.2">
    <property type="nucleotide sequence ID" value="XM_002173575.2"/>
</dbReference>
<dbReference type="SFLD" id="SFLDG01131">
    <property type="entry name" value="C1.5.2:_MDP_Like"/>
    <property type="match status" value="1"/>
</dbReference>
<proteinExistence type="predicted"/>
<dbReference type="InterPro" id="IPR035679">
    <property type="entry name" value="MDP-1_euk"/>
</dbReference>
<protein>
    <submittedName>
        <fullName evidence="1">Acid phosphatase</fullName>
    </submittedName>
</protein>
<dbReference type="GO" id="GO:0003993">
    <property type="term" value="F:acid phosphatase activity"/>
    <property type="evidence" value="ECO:0000318"/>
    <property type="project" value="GO_Central"/>
</dbReference>
<dbReference type="CDD" id="cd07501">
    <property type="entry name" value="HAD_MDP-1_like"/>
    <property type="match status" value="1"/>
</dbReference>
<dbReference type="InterPro" id="IPR036412">
    <property type="entry name" value="HAD-like_sf"/>
</dbReference>
<dbReference type="AlphaFoldDB" id="B6K2D7"/>
<organism evidence="1 2">
    <name type="scientific">Schizosaccharomyces japonicus (strain yFS275 / FY16936)</name>
    <name type="common">Fission yeast</name>
    <dbReference type="NCBI Taxonomy" id="402676"/>
    <lineage>
        <taxon>Eukaryota</taxon>
        <taxon>Fungi</taxon>
        <taxon>Dikarya</taxon>
        <taxon>Ascomycota</taxon>
        <taxon>Taphrinomycotina</taxon>
        <taxon>Schizosaccharomycetes</taxon>
        <taxon>Schizosaccharomycetales</taxon>
        <taxon>Schizosaccharomycetaceae</taxon>
        <taxon>Schizosaccharomyces</taxon>
    </lineage>
</organism>
<reference evidence="1 2" key="1">
    <citation type="journal article" date="2011" name="Science">
        <title>Comparative functional genomics of the fission yeasts.</title>
        <authorList>
            <person name="Rhind N."/>
            <person name="Chen Z."/>
            <person name="Yassour M."/>
            <person name="Thompson D.A."/>
            <person name="Haas B.J."/>
            <person name="Habib N."/>
            <person name="Wapinski I."/>
            <person name="Roy S."/>
            <person name="Lin M.F."/>
            <person name="Heiman D.I."/>
            <person name="Young S.K."/>
            <person name="Furuya K."/>
            <person name="Guo Y."/>
            <person name="Pidoux A."/>
            <person name="Chen H.M."/>
            <person name="Robbertse B."/>
            <person name="Goldberg J.M."/>
            <person name="Aoki K."/>
            <person name="Bayne E.H."/>
            <person name="Berlin A.M."/>
            <person name="Desjardins C.A."/>
            <person name="Dobbs E."/>
            <person name="Dukaj L."/>
            <person name="Fan L."/>
            <person name="FitzGerald M.G."/>
            <person name="French C."/>
            <person name="Gujja S."/>
            <person name="Hansen K."/>
            <person name="Keifenheim D."/>
            <person name="Levin J.Z."/>
            <person name="Mosher R.A."/>
            <person name="Mueller C.A."/>
            <person name="Pfiffner J."/>
            <person name="Priest M."/>
            <person name="Russ C."/>
            <person name="Smialowska A."/>
            <person name="Swoboda P."/>
            <person name="Sykes S.M."/>
            <person name="Vaughn M."/>
            <person name="Vengrova S."/>
            <person name="Yoder R."/>
            <person name="Zeng Q."/>
            <person name="Allshire R."/>
            <person name="Baulcombe D."/>
            <person name="Birren B.W."/>
            <person name="Brown W."/>
            <person name="Ekwall K."/>
            <person name="Kellis M."/>
            <person name="Leatherwood J."/>
            <person name="Levin H."/>
            <person name="Margalit H."/>
            <person name="Martienssen R."/>
            <person name="Nieduszynski C.A."/>
            <person name="Spatafora J.W."/>
            <person name="Friedman N."/>
            <person name="Dalgaard J.Z."/>
            <person name="Baumann P."/>
            <person name="Niki H."/>
            <person name="Regev A."/>
            <person name="Nusbaum C."/>
        </authorList>
    </citation>
    <scope>NUCLEOTIDE SEQUENCE [LARGE SCALE GENOMIC DNA]</scope>
    <source>
        <strain evidence="2">yFS275 / FY16936</strain>
    </source>
</reference>
<gene>
    <name evidence="1" type="ORF">SJAG_02405</name>
</gene>
<dbReference type="Gene3D" id="3.40.50.1000">
    <property type="entry name" value="HAD superfamily/HAD-like"/>
    <property type="match status" value="1"/>
</dbReference>
<accession>B6K2D7</accession>
<dbReference type="OMA" id="GVWAWRK"/>
<dbReference type="eggNOG" id="KOG4549">
    <property type="taxonomic scope" value="Eukaryota"/>
</dbReference>
<dbReference type="GeneID" id="7050050"/>
<dbReference type="STRING" id="402676.B6K2D7"/>
<dbReference type="VEuPathDB" id="FungiDB:SJAG_02405"/>
<keyword evidence="2" id="KW-1185">Reference proteome</keyword>
<sequence>MTRKNTSSIVYPKCVVFDLDYTLWPLWIDTHVTPPFRADEKNSSIVWDRYGTAIQFYDDVVAILQDLRDHGVSLCLASRTCEPKYAFRVLDLMKVTIDGKKQPAKNFFAIAEIYPGSKITHMQNISKKLNIEYKDMLFFDDESRNREVERLGVTFQLLPDGLNKASSLEGYRAFAMRNGLSR</sequence>
<dbReference type="InterPro" id="IPR010033">
    <property type="entry name" value="HAD_SF_ppase_IIIC"/>
</dbReference>
<dbReference type="OrthoDB" id="2865258at2759"/>
<dbReference type="InterPro" id="IPR010036">
    <property type="entry name" value="MDP_1_eu_arc"/>
</dbReference>
<dbReference type="InterPro" id="IPR023214">
    <property type="entry name" value="HAD_sf"/>
</dbReference>
<dbReference type="PANTHER" id="PTHR17901:SF14">
    <property type="entry name" value="MAGNESIUM-DEPENDENT PHOSPHATASE 1"/>
    <property type="match status" value="1"/>
</dbReference>